<evidence type="ECO:0000313" key="9">
    <source>
        <dbReference type="Proteomes" id="UP000000641"/>
    </source>
</evidence>
<dbReference type="GeneID" id="4600860"/>
<dbReference type="RefSeq" id="WP_011752781.1">
    <property type="nucleotide sequence ID" value="NC_008698.1"/>
</dbReference>
<keyword evidence="2" id="KW-0997">Cell inner membrane</keyword>
<dbReference type="EnsemblBacteria" id="ABL78516">
    <property type="protein sequence ID" value="ABL78516"/>
    <property type="gene ID" value="Tpen_1118"/>
</dbReference>
<evidence type="ECO:0000256" key="5">
    <source>
        <dbReference type="ARBA" id="ARBA00023211"/>
    </source>
</evidence>
<dbReference type="EMBL" id="CP000505">
    <property type="protein sequence ID" value="ABL78516.1"/>
    <property type="molecule type" value="Genomic_DNA"/>
</dbReference>
<keyword evidence="3" id="KW-0479">Metal-binding</keyword>
<evidence type="ECO:0000313" key="8">
    <source>
        <dbReference type="EMBL" id="ABL78516.1"/>
    </source>
</evidence>
<feature type="transmembrane region" description="Helical" evidence="6">
    <location>
        <begin position="207"/>
        <end position="225"/>
    </location>
</feature>
<dbReference type="Proteomes" id="UP000000641">
    <property type="component" value="Chromosome"/>
</dbReference>
<dbReference type="InterPro" id="IPR004843">
    <property type="entry name" value="Calcineurin-like_PHP"/>
</dbReference>
<dbReference type="CDD" id="cd07398">
    <property type="entry name" value="MPP_YbbF-LpxH"/>
    <property type="match status" value="1"/>
</dbReference>
<gene>
    <name evidence="8" type="ordered locus">Tpen_1118</name>
</gene>
<accession>A1RZ86</accession>
<dbReference type="GO" id="GO:0009245">
    <property type="term" value="P:lipid A biosynthetic process"/>
    <property type="evidence" value="ECO:0007669"/>
    <property type="project" value="TreeGrafter"/>
</dbReference>
<dbReference type="AlphaFoldDB" id="A1RZ86"/>
<dbReference type="SUPFAM" id="SSF56300">
    <property type="entry name" value="Metallo-dependent phosphatases"/>
    <property type="match status" value="1"/>
</dbReference>
<dbReference type="OrthoDB" id="31433at2157"/>
<dbReference type="InterPro" id="IPR043461">
    <property type="entry name" value="LpxH-like"/>
</dbReference>
<dbReference type="Pfam" id="PF00149">
    <property type="entry name" value="Metallophos"/>
    <property type="match status" value="1"/>
</dbReference>
<keyword evidence="6" id="KW-0812">Transmembrane</keyword>
<proteinExistence type="predicted"/>
<sequence>MWSEELDVEGLKVPVFHLTRDEEVLVFSDVHFGLRFNGRELSLHEELAEFLESVLEGGEHPRLVVLLGDIFELWSASLRDVFSDAFDSLRLLSRLDSTIVFVPGNHDRVTTRLHLESLRGGGGFVIAPEIVLLDIDGKKVLLFHGHQLDGLFLAVKGLWKLQSYVYIFSESLMSLPGPLEWVFAAVAATTVLLLMVLIQATSLLMEAAIALSALILLSPMVILLWRKAQDKIWYGFVQPLASRLLKSRLRGKSLQSLAVSKPLRRLIGFLESFPSVGKLDLVVFGHTHVPEYLAEGGRLILNTGSWVRSNSSTGVDNKTYVRIKNGKVMLAKWEGSEIKIFEASLVQ</sequence>
<organism evidence="8 9">
    <name type="scientific">Thermofilum pendens (strain DSM 2475 / Hrk 5)</name>
    <dbReference type="NCBI Taxonomy" id="368408"/>
    <lineage>
        <taxon>Archaea</taxon>
        <taxon>Thermoproteota</taxon>
        <taxon>Thermoprotei</taxon>
        <taxon>Thermofilales</taxon>
        <taxon>Thermofilaceae</taxon>
        <taxon>Thermofilum</taxon>
    </lineage>
</organism>
<dbReference type="KEGG" id="tpe:Tpen_1118"/>
<evidence type="ECO:0000256" key="3">
    <source>
        <dbReference type="ARBA" id="ARBA00022723"/>
    </source>
</evidence>
<keyword evidence="6" id="KW-1133">Transmembrane helix</keyword>
<keyword evidence="1" id="KW-1003">Cell membrane</keyword>
<keyword evidence="9" id="KW-1185">Reference proteome</keyword>
<dbReference type="GO" id="GO:0008758">
    <property type="term" value="F:UDP-2,3-diacylglucosamine hydrolase activity"/>
    <property type="evidence" value="ECO:0007669"/>
    <property type="project" value="TreeGrafter"/>
</dbReference>
<keyword evidence="5" id="KW-0464">Manganese</keyword>
<dbReference type="InterPro" id="IPR029052">
    <property type="entry name" value="Metallo-depent_PP-like"/>
</dbReference>
<dbReference type="HOGENOM" id="CLU_803207_0_0_2"/>
<protein>
    <submittedName>
        <fullName evidence="8">Metallophosphoesterase</fullName>
    </submittedName>
</protein>
<evidence type="ECO:0000256" key="1">
    <source>
        <dbReference type="ARBA" id="ARBA00022475"/>
    </source>
</evidence>
<dbReference type="STRING" id="368408.Tpen_1118"/>
<dbReference type="GO" id="GO:0046872">
    <property type="term" value="F:metal ion binding"/>
    <property type="evidence" value="ECO:0007669"/>
    <property type="project" value="UniProtKB-KW"/>
</dbReference>
<evidence type="ECO:0000256" key="4">
    <source>
        <dbReference type="ARBA" id="ARBA00023136"/>
    </source>
</evidence>
<keyword evidence="4 6" id="KW-0472">Membrane</keyword>
<dbReference type="PANTHER" id="PTHR34990">
    <property type="entry name" value="UDP-2,3-DIACYLGLUCOSAMINE HYDROLASE-RELATED"/>
    <property type="match status" value="1"/>
</dbReference>
<feature type="transmembrane region" description="Helical" evidence="6">
    <location>
        <begin position="181"/>
        <end position="201"/>
    </location>
</feature>
<feature type="domain" description="Calcineurin-like phosphoesterase" evidence="7">
    <location>
        <begin position="24"/>
        <end position="151"/>
    </location>
</feature>
<dbReference type="GO" id="GO:0016020">
    <property type="term" value="C:membrane"/>
    <property type="evidence" value="ECO:0007669"/>
    <property type="project" value="GOC"/>
</dbReference>
<dbReference type="eggNOG" id="arCOG01151">
    <property type="taxonomic scope" value="Archaea"/>
</dbReference>
<evidence type="ECO:0000256" key="2">
    <source>
        <dbReference type="ARBA" id="ARBA00022519"/>
    </source>
</evidence>
<evidence type="ECO:0000259" key="7">
    <source>
        <dbReference type="Pfam" id="PF00149"/>
    </source>
</evidence>
<reference evidence="9" key="1">
    <citation type="journal article" date="2008" name="J. Bacteriol.">
        <title>Genome sequence of Thermofilum pendens reveals an exceptional loss of biosynthetic pathways without genome reduction.</title>
        <authorList>
            <person name="Anderson I."/>
            <person name="Rodriguez J."/>
            <person name="Susanti D."/>
            <person name="Porat I."/>
            <person name="Reich C."/>
            <person name="Ulrich L.E."/>
            <person name="Elkins J.G."/>
            <person name="Mavromatis K."/>
            <person name="Lykidis A."/>
            <person name="Kim E."/>
            <person name="Thompson L.S."/>
            <person name="Nolan M."/>
            <person name="Land M."/>
            <person name="Copeland A."/>
            <person name="Lapidus A."/>
            <person name="Lucas S."/>
            <person name="Detter C."/>
            <person name="Zhulin I.B."/>
            <person name="Olsen G.J."/>
            <person name="Whitman W."/>
            <person name="Mukhopadhyay B."/>
            <person name="Bristow J."/>
            <person name="Kyrpides N."/>
        </authorList>
    </citation>
    <scope>NUCLEOTIDE SEQUENCE [LARGE SCALE GENOMIC DNA]</scope>
    <source>
        <strain evidence="9">DSM 2475 / Hrk 5</strain>
    </source>
</reference>
<name>A1RZ86_THEPD</name>
<dbReference type="Gene3D" id="3.60.21.10">
    <property type="match status" value="2"/>
</dbReference>
<evidence type="ECO:0000256" key="6">
    <source>
        <dbReference type="SAM" id="Phobius"/>
    </source>
</evidence>